<accession>A0AC35FIB0</accession>
<sequence length="234" mass="24361">MSNHRFRFDANAPAYQPCAAPPATRASNGGPPPGGPPGHPSVATASNSWRVVQPPTTSPYYTPHTTPPFTVPQPTYAYAPTTYVTSTGAYMYTPMATPYYVSTPNTATTEYSRFAYSRPAPQCQLLYPQHTGAFQTSTPASFFSSYIAPPPTSTNSGPAPAFPSTTSRHSPAPTPPSTTSGPPPPTNSGPAHPTLTSTTPGALPTSTNSVPPTTTASPHQTTDSSTAKMPTSNT</sequence>
<protein>
    <submittedName>
        <fullName evidence="2">Uncharacterized protein</fullName>
    </submittedName>
</protein>
<reference evidence="2" key="1">
    <citation type="submission" date="2022-11" db="UniProtKB">
        <authorList>
            <consortium name="WormBaseParasite"/>
        </authorList>
    </citation>
    <scope>IDENTIFICATION</scope>
</reference>
<name>A0AC35FIB0_9BILA</name>
<organism evidence="1 2">
    <name type="scientific">Panagrolaimus sp. PS1159</name>
    <dbReference type="NCBI Taxonomy" id="55785"/>
    <lineage>
        <taxon>Eukaryota</taxon>
        <taxon>Metazoa</taxon>
        <taxon>Ecdysozoa</taxon>
        <taxon>Nematoda</taxon>
        <taxon>Chromadorea</taxon>
        <taxon>Rhabditida</taxon>
        <taxon>Tylenchina</taxon>
        <taxon>Panagrolaimomorpha</taxon>
        <taxon>Panagrolaimoidea</taxon>
        <taxon>Panagrolaimidae</taxon>
        <taxon>Panagrolaimus</taxon>
    </lineage>
</organism>
<dbReference type="Proteomes" id="UP000887580">
    <property type="component" value="Unplaced"/>
</dbReference>
<dbReference type="WBParaSite" id="PS1159_v2.g17105.t1">
    <property type="protein sequence ID" value="PS1159_v2.g17105.t1"/>
    <property type="gene ID" value="PS1159_v2.g17105"/>
</dbReference>
<evidence type="ECO:0000313" key="1">
    <source>
        <dbReference type="Proteomes" id="UP000887580"/>
    </source>
</evidence>
<evidence type="ECO:0000313" key="2">
    <source>
        <dbReference type="WBParaSite" id="PS1159_v2.g17105.t1"/>
    </source>
</evidence>
<proteinExistence type="predicted"/>